<sequence length="1279" mass="142432">MQSDRAVAEIMQQIQLLQKDLMREKSLWQEDHCEQNGFLMRQEQRRWQEWQEAQAWQLEDELCNEVCTRQSTILEELKSCTELQNTIVQMKGQLKSNHTNTSQINDPSNLAGMVRADFLPGTPQNDPSNPSNLQVSQEAKHEEKDKGFSGACGDSKSLDARSNSSRGTHGSCETFHGAPDALGASGACVERGESGPSREIREKVEVEAVEAVKAAQKRCNEELTEVADDCNASNGSNGNGEGTREVGAMPSTFSACHGDEMSDQPKEASSEAQAPRETLEAPSKPAAKGKGKGKGGKGPPPPNPKAMAKSAVKSQEIKKNLVTLHWKALPAVPVDQNDQNSSNDRLLRNCMDLLSTAKGCPREADTNLAISEEFAGAFNDVEDCVDLPESMQEVYFKRREAAVQLLGPANTNKTSFLDEKQCRMLGILMGKYRMKNKDESLRQIVATMKRAVLSCKYDILKEEGLSMLRKVVRDAKEGNGISKYVAAHGAGALKQLKDPWLHRLVYEILKVPQIEERLECMLFQTAFEESLARCSRNIDIMCQALMTVDAMRDSLRELFNIAHRFGTALNSNCLAPQAPQGFSLVSLERLAQTKSTASKHNMLHFVLAMMKPEMASQLFPDEVLKKLSAAKSMKSFTVYQDCAELTHGFFALREICETGRYQSGKREKVKIERRRMTKAPLDREESIDLDDHFHSVIQAFVEKNEHKVDQITKGCLSAFVLYKEKALFFDDLGSVYPPPKDDQDSKVRMHLAEVEQALAAIACCIACQRAHTETHRKLLRNLQYAEGQFNSGACRKWKGEKHSSSPTSIECKCAAVTLAASAQYTGGSCSSTSLAETQAQIAWLELPDAMRLLVQQPLLQLRAELRVEEDDSPQSPTSSKHAGDSSLSCLSIFLRRMLQALLELQQLVDASRPMPQMPGVSAMMQWLARTREELCLWGQRAGRAVRTLAGSSQKLRGHEPKELGNHLHSFLQELSQLRQELQQAKGQAAQAQKQEAKGAILAANDAAEWRRSVEELLVEKFKDFKAADERNWHNLREEITRSKESVFSELAEQQNHNVKQLSELMSLRDRQRDRELQLLREHTETAMLEVKSSIGSVHMASHKAAEARFTELLQAEHLSHRQILANEQREKSALALQLTEAMDAVSTKDHSIEHLRKSLSEVERARPEPVQTALSSAPRLPSLPGSGSAGPIPPSPKASAVEPVARMRSPGKVPERPHMQLGGFEDGSASVCRVSTESTPFQSIHPSDPVPSRRTVMDNKCQLVDFLYFLIMNSFLCSW</sequence>
<dbReference type="GO" id="GO:0051015">
    <property type="term" value="F:actin filament binding"/>
    <property type="evidence" value="ECO:0007669"/>
    <property type="project" value="TreeGrafter"/>
</dbReference>
<feature type="compositionally biased region" description="Basic and acidic residues" evidence="3">
    <location>
        <begin position="190"/>
        <end position="202"/>
    </location>
</feature>
<dbReference type="GO" id="GO:0016477">
    <property type="term" value="P:cell migration"/>
    <property type="evidence" value="ECO:0007669"/>
    <property type="project" value="TreeGrafter"/>
</dbReference>
<evidence type="ECO:0000256" key="3">
    <source>
        <dbReference type="SAM" id="MobiDB-lite"/>
    </source>
</evidence>
<dbReference type="EMBL" id="CAMXCT020000438">
    <property type="protein sequence ID" value="CAL1132182.1"/>
    <property type="molecule type" value="Genomic_DNA"/>
</dbReference>
<dbReference type="InterPro" id="IPR043592">
    <property type="entry name" value="FMNL_animal"/>
</dbReference>
<dbReference type="GO" id="GO:0008360">
    <property type="term" value="P:regulation of cell shape"/>
    <property type="evidence" value="ECO:0007669"/>
    <property type="project" value="TreeGrafter"/>
</dbReference>
<dbReference type="SMART" id="SM00498">
    <property type="entry name" value="FH2"/>
    <property type="match status" value="1"/>
</dbReference>
<evidence type="ECO:0000313" key="6">
    <source>
        <dbReference type="EMBL" id="CAL4766119.1"/>
    </source>
</evidence>
<evidence type="ECO:0000256" key="1">
    <source>
        <dbReference type="ARBA" id="ARBA00023449"/>
    </source>
</evidence>
<gene>
    <name evidence="5" type="ORF">C1SCF055_LOCUS6808</name>
</gene>
<comment type="similarity">
    <text evidence="1">Belongs to the formin homology family.</text>
</comment>
<feature type="domain" description="FH2" evidence="4">
    <location>
        <begin position="311"/>
        <end position="780"/>
    </location>
</feature>
<proteinExistence type="inferred from homology"/>
<dbReference type="EMBL" id="CAMXCT030000438">
    <property type="protein sequence ID" value="CAL4766119.1"/>
    <property type="molecule type" value="Genomic_DNA"/>
</dbReference>
<dbReference type="PROSITE" id="PS51444">
    <property type="entry name" value="FH2"/>
    <property type="match status" value="1"/>
</dbReference>
<feature type="compositionally biased region" description="Low complexity" evidence="3">
    <location>
        <begin position="1173"/>
        <end position="1190"/>
    </location>
</feature>
<dbReference type="Pfam" id="PF02181">
    <property type="entry name" value="FH2"/>
    <property type="match status" value="1"/>
</dbReference>
<evidence type="ECO:0000313" key="7">
    <source>
        <dbReference type="Proteomes" id="UP001152797"/>
    </source>
</evidence>
<reference evidence="6 7" key="2">
    <citation type="submission" date="2024-05" db="EMBL/GenBank/DDBJ databases">
        <authorList>
            <person name="Chen Y."/>
            <person name="Shah S."/>
            <person name="Dougan E. K."/>
            <person name="Thang M."/>
            <person name="Chan C."/>
        </authorList>
    </citation>
    <scope>NUCLEOTIDE SEQUENCE [LARGE SCALE GENOMIC DNA]</scope>
</reference>
<evidence type="ECO:0000256" key="2">
    <source>
        <dbReference type="SAM" id="Coils"/>
    </source>
</evidence>
<keyword evidence="7" id="KW-1185">Reference proteome</keyword>
<accession>A0A9P1BT35</accession>
<dbReference type="Gene3D" id="1.20.58.2220">
    <property type="entry name" value="Formin, FH2 domain"/>
    <property type="match status" value="1"/>
</dbReference>
<feature type="coiled-coil region" evidence="2">
    <location>
        <begin position="967"/>
        <end position="994"/>
    </location>
</feature>
<dbReference type="Proteomes" id="UP001152797">
    <property type="component" value="Unassembled WGS sequence"/>
</dbReference>
<dbReference type="InterPro" id="IPR042201">
    <property type="entry name" value="FH2_Formin_sf"/>
</dbReference>
<dbReference type="InterPro" id="IPR015425">
    <property type="entry name" value="FH2_Formin"/>
</dbReference>
<dbReference type="GO" id="GO:0030866">
    <property type="term" value="P:cortical actin cytoskeleton organization"/>
    <property type="evidence" value="ECO:0007669"/>
    <property type="project" value="TreeGrafter"/>
</dbReference>
<dbReference type="PANTHER" id="PTHR45857">
    <property type="entry name" value="FORMIN-LIKE PROTEIN"/>
    <property type="match status" value="1"/>
</dbReference>
<feature type="region of interest" description="Disordered" evidence="3">
    <location>
        <begin position="113"/>
        <end position="202"/>
    </location>
</feature>
<feature type="compositionally biased region" description="Polar residues" evidence="3">
    <location>
        <begin position="122"/>
        <end position="137"/>
    </location>
</feature>
<evidence type="ECO:0000259" key="4">
    <source>
        <dbReference type="PROSITE" id="PS51444"/>
    </source>
</evidence>
<protein>
    <submittedName>
        <fullName evidence="6">FH2 domain-containing protein</fullName>
    </submittedName>
</protein>
<dbReference type="AlphaFoldDB" id="A0A9P1BT35"/>
<dbReference type="GO" id="GO:0005829">
    <property type="term" value="C:cytosol"/>
    <property type="evidence" value="ECO:0007669"/>
    <property type="project" value="TreeGrafter"/>
</dbReference>
<dbReference type="OrthoDB" id="422426at2759"/>
<feature type="compositionally biased region" description="Basic and acidic residues" evidence="3">
    <location>
        <begin position="257"/>
        <end position="269"/>
    </location>
</feature>
<dbReference type="SUPFAM" id="SSF101447">
    <property type="entry name" value="Formin homology 2 domain (FH2 domain)"/>
    <property type="match status" value="1"/>
</dbReference>
<name>A0A9P1BT35_9DINO</name>
<keyword evidence="2" id="KW-0175">Coiled coil</keyword>
<dbReference type="PANTHER" id="PTHR45857:SF4">
    <property type="entry name" value="FORMIN-LIKE PROTEIN"/>
    <property type="match status" value="1"/>
</dbReference>
<comment type="caution">
    <text evidence="5">The sequence shown here is derived from an EMBL/GenBank/DDBJ whole genome shotgun (WGS) entry which is preliminary data.</text>
</comment>
<organism evidence="5">
    <name type="scientific">Cladocopium goreaui</name>
    <dbReference type="NCBI Taxonomy" id="2562237"/>
    <lineage>
        <taxon>Eukaryota</taxon>
        <taxon>Sar</taxon>
        <taxon>Alveolata</taxon>
        <taxon>Dinophyceae</taxon>
        <taxon>Suessiales</taxon>
        <taxon>Symbiodiniaceae</taxon>
        <taxon>Cladocopium</taxon>
    </lineage>
</organism>
<reference evidence="5" key="1">
    <citation type="submission" date="2022-10" db="EMBL/GenBank/DDBJ databases">
        <authorList>
            <person name="Chen Y."/>
            <person name="Dougan E. K."/>
            <person name="Chan C."/>
            <person name="Rhodes N."/>
            <person name="Thang M."/>
        </authorList>
    </citation>
    <scope>NUCLEOTIDE SEQUENCE</scope>
</reference>
<feature type="compositionally biased region" description="Basic and acidic residues" evidence="3">
    <location>
        <begin position="138"/>
        <end position="147"/>
    </location>
</feature>
<feature type="region of interest" description="Disordered" evidence="3">
    <location>
        <begin position="228"/>
        <end position="309"/>
    </location>
</feature>
<evidence type="ECO:0000313" key="5">
    <source>
        <dbReference type="EMBL" id="CAI3978807.1"/>
    </source>
</evidence>
<dbReference type="EMBL" id="CAMXCT010000438">
    <property type="protein sequence ID" value="CAI3978807.1"/>
    <property type="molecule type" value="Genomic_DNA"/>
</dbReference>
<feature type="region of interest" description="Disordered" evidence="3">
    <location>
        <begin position="1159"/>
        <end position="1202"/>
    </location>
</feature>